<organism evidence="4 5">
    <name type="scientific">Biomphalaria glabrata</name>
    <name type="common">Bloodfluke planorb</name>
    <name type="synonym">Freshwater snail</name>
    <dbReference type="NCBI Taxonomy" id="6526"/>
    <lineage>
        <taxon>Eukaryota</taxon>
        <taxon>Metazoa</taxon>
        <taxon>Spiralia</taxon>
        <taxon>Lophotrochozoa</taxon>
        <taxon>Mollusca</taxon>
        <taxon>Gastropoda</taxon>
        <taxon>Heterobranchia</taxon>
        <taxon>Euthyneura</taxon>
        <taxon>Panpulmonata</taxon>
        <taxon>Hygrophila</taxon>
        <taxon>Lymnaeoidea</taxon>
        <taxon>Planorbidae</taxon>
        <taxon>Biomphalaria</taxon>
    </lineage>
</organism>
<dbReference type="PANTHER" id="PTHR23279:SF36">
    <property type="entry name" value="DEFECTIVE PROBOSCIS EXTENSION RESPONSE 9, ISOFORM A"/>
    <property type="match status" value="1"/>
</dbReference>
<sequence>MFVLKVACLLMTFKSCCILIKAATVTEKVEPLNTTSIENVTFIEGDIAILPCPFKTMGYLKVIWLSPDMTVISLMDRRFIGDVRMRVARPDNDTWNLHINNIRSKDTGYYQCSLNSDPVQTKKIYLDVKSAPTEIKKIQPMNDTTIHHVTETEGGNAILPCSFKSSATGYVQVVWMSSDMTLMSIEDLRITDDERVSVRSPQKDVWNLHINNVRPKDTGYYRCSLINDPVKTEMVYLHVKERTKTSTTSATFTTPVFVQTTTIFRKRTPDKATRGHHAKTTVKRPRKTKCRPISKCQSRRTRPTLRRTRPALRRTTPTLPSSGKKDQTSSRISSLEMRRLGYSRIEAALLRVIEAMKVFSS</sequence>
<reference evidence="5" key="1">
    <citation type="submission" date="2025-08" db="UniProtKB">
        <authorList>
            <consortium name="RefSeq"/>
        </authorList>
    </citation>
    <scope>IDENTIFICATION</scope>
</reference>
<dbReference type="InterPro" id="IPR003598">
    <property type="entry name" value="Ig_sub2"/>
</dbReference>
<keyword evidence="4" id="KW-1185">Reference proteome</keyword>
<dbReference type="SUPFAM" id="SSF48726">
    <property type="entry name" value="Immunoglobulin"/>
    <property type="match status" value="2"/>
</dbReference>
<evidence type="ECO:0000313" key="4">
    <source>
        <dbReference type="Proteomes" id="UP001165740"/>
    </source>
</evidence>
<dbReference type="Proteomes" id="UP001165740">
    <property type="component" value="Chromosome 1"/>
</dbReference>
<dbReference type="GO" id="GO:0050808">
    <property type="term" value="P:synapse organization"/>
    <property type="evidence" value="ECO:0007669"/>
    <property type="project" value="TreeGrafter"/>
</dbReference>
<dbReference type="InterPro" id="IPR003599">
    <property type="entry name" value="Ig_sub"/>
</dbReference>
<evidence type="ECO:0000313" key="5">
    <source>
        <dbReference type="RefSeq" id="XP_055874401.1"/>
    </source>
</evidence>
<evidence type="ECO:0000259" key="3">
    <source>
        <dbReference type="PROSITE" id="PS50835"/>
    </source>
</evidence>
<dbReference type="InterPro" id="IPR013106">
    <property type="entry name" value="Ig_V-set"/>
</dbReference>
<accession>A0A9W2ZHI3</accession>
<evidence type="ECO:0000256" key="2">
    <source>
        <dbReference type="SAM" id="SignalP"/>
    </source>
</evidence>
<name>A0A9W2ZHI3_BIOGL</name>
<dbReference type="InterPro" id="IPR037448">
    <property type="entry name" value="Zig-8"/>
</dbReference>
<dbReference type="InterPro" id="IPR007110">
    <property type="entry name" value="Ig-like_dom"/>
</dbReference>
<feature type="signal peptide" evidence="2">
    <location>
        <begin position="1"/>
        <end position="22"/>
    </location>
</feature>
<dbReference type="AlphaFoldDB" id="A0A9W2ZHI3"/>
<dbReference type="PANTHER" id="PTHR23279">
    <property type="entry name" value="DEFECTIVE PROBOSCIS EXTENSION RESPONSE DPR -RELATED"/>
    <property type="match status" value="1"/>
</dbReference>
<dbReference type="SMART" id="SM00409">
    <property type="entry name" value="IG"/>
    <property type="match status" value="2"/>
</dbReference>
<protein>
    <submittedName>
        <fullName evidence="5">Immunoglobulin superfamily member 10-like isoform X2</fullName>
    </submittedName>
</protein>
<gene>
    <name evidence="5" type="primary">LOC106058091</name>
</gene>
<dbReference type="InterPro" id="IPR036179">
    <property type="entry name" value="Ig-like_dom_sf"/>
</dbReference>
<dbReference type="Gene3D" id="2.60.40.10">
    <property type="entry name" value="Immunoglobulins"/>
    <property type="match status" value="2"/>
</dbReference>
<keyword evidence="2" id="KW-0732">Signal</keyword>
<dbReference type="SMART" id="SM00406">
    <property type="entry name" value="IGv"/>
    <property type="match status" value="2"/>
</dbReference>
<dbReference type="Pfam" id="PF07686">
    <property type="entry name" value="V-set"/>
    <property type="match status" value="1"/>
</dbReference>
<dbReference type="InterPro" id="IPR013783">
    <property type="entry name" value="Ig-like_fold"/>
</dbReference>
<evidence type="ECO:0000256" key="1">
    <source>
        <dbReference type="SAM" id="MobiDB-lite"/>
    </source>
</evidence>
<dbReference type="PROSITE" id="PS50835">
    <property type="entry name" value="IG_LIKE"/>
    <property type="match status" value="2"/>
</dbReference>
<feature type="compositionally biased region" description="Basic residues" evidence="1">
    <location>
        <begin position="274"/>
        <end position="312"/>
    </location>
</feature>
<dbReference type="SMART" id="SM00408">
    <property type="entry name" value="IGc2"/>
    <property type="match status" value="2"/>
</dbReference>
<dbReference type="RefSeq" id="XP_055874401.1">
    <property type="nucleotide sequence ID" value="XM_056018426.1"/>
</dbReference>
<dbReference type="GO" id="GO:0032589">
    <property type="term" value="C:neuron projection membrane"/>
    <property type="evidence" value="ECO:0007669"/>
    <property type="project" value="TreeGrafter"/>
</dbReference>
<dbReference type="GeneID" id="106058091"/>
<dbReference type="OMA" id="KEMWTHP"/>
<proteinExistence type="predicted"/>
<feature type="region of interest" description="Disordered" evidence="1">
    <location>
        <begin position="268"/>
        <end position="332"/>
    </location>
</feature>
<dbReference type="InterPro" id="IPR013151">
    <property type="entry name" value="Immunoglobulin_dom"/>
</dbReference>
<dbReference type="Pfam" id="PF00047">
    <property type="entry name" value="ig"/>
    <property type="match status" value="1"/>
</dbReference>
<feature type="chain" id="PRO_5040831874" evidence="2">
    <location>
        <begin position="23"/>
        <end position="361"/>
    </location>
</feature>
<feature type="domain" description="Ig-like" evidence="3">
    <location>
        <begin position="31"/>
        <end position="125"/>
    </location>
</feature>
<feature type="domain" description="Ig-like" evidence="3">
    <location>
        <begin position="140"/>
        <end position="253"/>
    </location>
</feature>